<dbReference type="Proteomes" id="UP000814243">
    <property type="component" value="Unassembled WGS sequence"/>
</dbReference>
<comment type="caution">
    <text evidence="3">The sequence shown here is derived from an EMBL/GenBank/DDBJ whole genome shotgun (WGS) entry which is preliminary data.</text>
</comment>
<dbReference type="InterPro" id="IPR029526">
    <property type="entry name" value="PGBD"/>
</dbReference>
<feature type="region of interest" description="Disordered" evidence="1">
    <location>
        <begin position="108"/>
        <end position="129"/>
    </location>
</feature>
<name>A0A922SGQ0_SPOEX</name>
<dbReference type="PANTHER" id="PTHR46599:SF3">
    <property type="entry name" value="PIGGYBAC TRANSPOSABLE ELEMENT-DERIVED PROTEIN 4"/>
    <property type="match status" value="1"/>
</dbReference>
<dbReference type="PANTHER" id="PTHR46599">
    <property type="entry name" value="PIGGYBAC TRANSPOSABLE ELEMENT-DERIVED PROTEIN 4"/>
    <property type="match status" value="1"/>
</dbReference>
<accession>A0A922SGQ0</accession>
<evidence type="ECO:0000313" key="4">
    <source>
        <dbReference type="Proteomes" id="UP000814243"/>
    </source>
</evidence>
<dbReference type="AlphaFoldDB" id="A0A922SGQ0"/>
<feature type="region of interest" description="Disordered" evidence="1">
    <location>
        <begin position="1"/>
        <end position="47"/>
    </location>
</feature>
<dbReference type="Pfam" id="PF13843">
    <property type="entry name" value="DDE_Tnp_1_7"/>
    <property type="match status" value="1"/>
</dbReference>
<proteinExistence type="predicted"/>
<evidence type="ECO:0000256" key="1">
    <source>
        <dbReference type="SAM" id="MobiDB-lite"/>
    </source>
</evidence>
<reference evidence="3" key="1">
    <citation type="journal article" date="2021" name="G3 (Bethesda)">
        <title>Genome and transcriptome analysis of the beet armyworm Spodoptera exigua reveals targets for pest control. .</title>
        <authorList>
            <person name="Simon S."/>
            <person name="Breeschoten T."/>
            <person name="Jansen H.J."/>
            <person name="Dirks R.P."/>
            <person name="Schranz M.E."/>
            <person name="Ros V.I.D."/>
        </authorList>
    </citation>
    <scope>NUCLEOTIDE SEQUENCE</scope>
    <source>
        <strain evidence="3">TB_SE_WUR_2020</strain>
    </source>
</reference>
<organism evidence="3 4">
    <name type="scientific">Spodoptera exigua</name>
    <name type="common">Beet armyworm</name>
    <name type="synonym">Noctua fulgens</name>
    <dbReference type="NCBI Taxonomy" id="7107"/>
    <lineage>
        <taxon>Eukaryota</taxon>
        <taxon>Metazoa</taxon>
        <taxon>Ecdysozoa</taxon>
        <taxon>Arthropoda</taxon>
        <taxon>Hexapoda</taxon>
        <taxon>Insecta</taxon>
        <taxon>Pterygota</taxon>
        <taxon>Neoptera</taxon>
        <taxon>Endopterygota</taxon>
        <taxon>Lepidoptera</taxon>
        <taxon>Glossata</taxon>
        <taxon>Ditrysia</taxon>
        <taxon>Noctuoidea</taxon>
        <taxon>Noctuidae</taxon>
        <taxon>Amphipyrinae</taxon>
        <taxon>Spodoptera</taxon>
    </lineage>
</organism>
<gene>
    <name evidence="3" type="ORF">HF086_003255</name>
</gene>
<protein>
    <recommendedName>
        <fullName evidence="2">PiggyBac transposable element-derived protein domain-containing protein</fullName>
    </recommendedName>
</protein>
<evidence type="ECO:0000259" key="2">
    <source>
        <dbReference type="Pfam" id="PF13843"/>
    </source>
</evidence>
<dbReference type="EMBL" id="JACEFF010000509">
    <property type="protein sequence ID" value="KAH9636288.1"/>
    <property type="molecule type" value="Genomic_DNA"/>
</dbReference>
<feature type="domain" description="PiggyBac transposable element-derived protein" evidence="2">
    <location>
        <begin position="158"/>
        <end position="207"/>
    </location>
</feature>
<evidence type="ECO:0000313" key="3">
    <source>
        <dbReference type="EMBL" id="KAH9636288.1"/>
    </source>
</evidence>
<sequence length="332" mass="37237">MEYTSSSSPEPEPLFSVDPFPSAPVPGPSSYMDLPSSPIPGTSSAIDPVSVELERMMSPQESEQLYDIPGLQLYEDEELFGILTGNNEELLNEFSDASANEDANIVDSHANEQNGDPEEESLEETTGWFSGNPSQMLQIPFTWTSGSQVVQIGGRNHVKKVVHLLMQKYFDEGHALYLDNFYTGVGLADELIGKKTYVTGTLRPNQNKGNDTFVQSYQDRSGPARRTRRWPLAVFYRMLDISASNCYVVSLSTQAQGQKVESRFKFMKRLAEQLTRPHMERRENNVKIQRDIRIALRRILHCGNDSTPPNLPGGSSSEERLTFRKNCSTCDP</sequence>